<proteinExistence type="predicted"/>
<comment type="caution">
    <text evidence="1">The sequence shown here is derived from an EMBL/GenBank/DDBJ whole genome shotgun (WGS) entry which is preliminary data.</text>
</comment>
<protein>
    <submittedName>
        <fullName evidence="1">Uncharacterized protein</fullName>
    </submittedName>
</protein>
<organism evidence="1 2">
    <name type="scientific">Actinomadura spongiicola</name>
    <dbReference type="NCBI Taxonomy" id="2303421"/>
    <lineage>
        <taxon>Bacteria</taxon>
        <taxon>Bacillati</taxon>
        <taxon>Actinomycetota</taxon>
        <taxon>Actinomycetes</taxon>
        <taxon>Streptosporangiales</taxon>
        <taxon>Thermomonosporaceae</taxon>
        <taxon>Actinomadura</taxon>
    </lineage>
</organism>
<sequence length="120" mass="13105">MYRLDTSPRYVVRPALASGDLFVRPSGGSPCGYAGVGRPSDRSWSPSTRSRSADACRVAGVYGDEPDRRAGRGEATAELAWSDRKNGEFRVYVTEVCQSCAWKHLAKSYVLGCGVQDPER</sequence>
<accession>A0A372GNG1</accession>
<dbReference type="Pfam" id="PF17249">
    <property type="entry name" value="DUF5318"/>
    <property type="match status" value="1"/>
</dbReference>
<dbReference type="RefSeq" id="WP_117397389.1">
    <property type="nucleotide sequence ID" value="NZ_QVNQ01000001.1"/>
</dbReference>
<dbReference type="InterPro" id="IPR035169">
    <property type="entry name" value="DUF5318"/>
</dbReference>
<dbReference type="AlphaFoldDB" id="A0A372GNG1"/>
<keyword evidence="2" id="KW-1185">Reference proteome</keyword>
<dbReference type="Proteomes" id="UP000262882">
    <property type="component" value="Unassembled WGS sequence"/>
</dbReference>
<gene>
    <name evidence="1" type="ORF">D0T12_01335</name>
</gene>
<dbReference type="EMBL" id="QVNQ01000001">
    <property type="protein sequence ID" value="RFS86938.1"/>
    <property type="molecule type" value="Genomic_DNA"/>
</dbReference>
<evidence type="ECO:0000313" key="1">
    <source>
        <dbReference type="EMBL" id="RFS86938.1"/>
    </source>
</evidence>
<name>A0A372GNG1_9ACTN</name>
<evidence type="ECO:0000313" key="2">
    <source>
        <dbReference type="Proteomes" id="UP000262882"/>
    </source>
</evidence>
<dbReference type="OrthoDB" id="3531406at2"/>
<reference evidence="1 2" key="1">
    <citation type="submission" date="2018-08" db="EMBL/GenBank/DDBJ databases">
        <title>Actinomadura spongicola sp. nov., isolated from marine sponge Leucetta chagosensis.</title>
        <authorList>
            <person name="Li L."/>
            <person name="Lin H.W."/>
        </authorList>
    </citation>
    <scope>NUCLEOTIDE SEQUENCE [LARGE SCALE GENOMIC DNA]</scope>
    <source>
        <strain evidence="1 2">LHW52907</strain>
    </source>
</reference>